<dbReference type="Pfam" id="PF00763">
    <property type="entry name" value="THF_DHG_CYH"/>
    <property type="match status" value="1"/>
</dbReference>
<reference evidence="11 12" key="1">
    <citation type="submission" date="2017-09" db="EMBL/GenBank/DDBJ databases">
        <title>Depth-based differentiation of microbial function through sediment-hosted aquifers and enrichment of novel symbionts in the deep terrestrial subsurface.</title>
        <authorList>
            <person name="Probst A.J."/>
            <person name="Ladd B."/>
            <person name="Jarett J.K."/>
            <person name="Geller-Mcgrath D.E."/>
            <person name="Sieber C.M."/>
            <person name="Emerson J.B."/>
            <person name="Anantharaman K."/>
            <person name="Thomas B.C."/>
            <person name="Malmstrom R."/>
            <person name="Stieglmeier M."/>
            <person name="Klingl A."/>
            <person name="Woyke T."/>
            <person name="Ryan C.M."/>
            <person name="Banfield J.F."/>
        </authorList>
    </citation>
    <scope>NUCLEOTIDE SEQUENCE [LARGE SCALE GENOMIC DNA]</scope>
    <source>
        <strain evidence="11">CG11_big_fil_rev_8_21_14_0_20_35_14</strain>
    </source>
</reference>
<evidence type="ECO:0000256" key="1">
    <source>
        <dbReference type="ARBA" id="ARBA00004777"/>
    </source>
</evidence>
<evidence type="ECO:0000313" key="11">
    <source>
        <dbReference type="EMBL" id="PIR05213.1"/>
    </source>
</evidence>
<evidence type="ECO:0000256" key="3">
    <source>
        <dbReference type="ARBA" id="ARBA00022755"/>
    </source>
</evidence>
<name>A0A2H0N8I9_9BACT</name>
<dbReference type="Gene3D" id="3.40.50.720">
    <property type="entry name" value="NAD(P)-binding Rossmann-like Domain"/>
    <property type="match status" value="1"/>
</dbReference>
<keyword evidence="4" id="KW-0378">Hydrolase</keyword>
<accession>A0A2H0N8I9</accession>
<dbReference type="PRINTS" id="PR00085">
    <property type="entry name" value="THFDHDRGNASE"/>
</dbReference>
<dbReference type="GO" id="GO:0004477">
    <property type="term" value="F:methenyltetrahydrofolate cyclohydrolase activity"/>
    <property type="evidence" value="ECO:0007669"/>
    <property type="project" value="TreeGrafter"/>
</dbReference>
<feature type="domain" description="Tetrahydrofolate dehydrogenase/cyclohydrolase catalytic" evidence="9">
    <location>
        <begin position="3"/>
        <end position="111"/>
    </location>
</feature>
<dbReference type="InterPro" id="IPR000672">
    <property type="entry name" value="THF_DH/CycHdrlase"/>
</dbReference>
<dbReference type="InterPro" id="IPR020630">
    <property type="entry name" value="THF_DH/CycHdrlase_cat_dom"/>
</dbReference>
<evidence type="ECO:0000256" key="7">
    <source>
        <dbReference type="ARBA" id="ARBA00023167"/>
    </source>
</evidence>
<proteinExistence type="predicted"/>
<evidence type="ECO:0000256" key="8">
    <source>
        <dbReference type="ARBA" id="ARBA00023268"/>
    </source>
</evidence>
<dbReference type="GO" id="GO:0006164">
    <property type="term" value="P:purine nucleotide biosynthetic process"/>
    <property type="evidence" value="ECO:0007669"/>
    <property type="project" value="UniProtKB-KW"/>
</dbReference>
<dbReference type="Proteomes" id="UP000229893">
    <property type="component" value="Unassembled WGS sequence"/>
</dbReference>
<dbReference type="AlphaFoldDB" id="A0A2H0N8I9"/>
<dbReference type="GO" id="GO:0005829">
    <property type="term" value="C:cytosol"/>
    <property type="evidence" value="ECO:0007669"/>
    <property type="project" value="TreeGrafter"/>
</dbReference>
<keyword evidence="3" id="KW-0658">Purine biosynthesis</keyword>
<dbReference type="GO" id="GO:0035999">
    <property type="term" value="P:tetrahydrofolate interconversion"/>
    <property type="evidence" value="ECO:0007669"/>
    <property type="project" value="TreeGrafter"/>
</dbReference>
<keyword evidence="2" id="KW-0554">One-carbon metabolism</keyword>
<gene>
    <name evidence="11" type="ORF">COV57_00260</name>
</gene>
<feature type="domain" description="Tetrahydrofolate dehydrogenase/cyclohydrolase NAD(P)-binding" evidence="10">
    <location>
        <begin position="128"/>
        <end position="250"/>
    </location>
</feature>
<evidence type="ECO:0000259" key="10">
    <source>
        <dbReference type="Pfam" id="PF02882"/>
    </source>
</evidence>
<protein>
    <recommendedName>
        <fullName evidence="13">Methenyltetrahydrofolate cyclohydrolase</fullName>
    </recommendedName>
</protein>
<dbReference type="SUPFAM" id="SSF51735">
    <property type="entry name" value="NAD(P)-binding Rossmann-fold domains"/>
    <property type="match status" value="1"/>
</dbReference>
<evidence type="ECO:0000259" key="9">
    <source>
        <dbReference type="Pfam" id="PF00763"/>
    </source>
</evidence>
<evidence type="ECO:0000256" key="5">
    <source>
        <dbReference type="ARBA" id="ARBA00022857"/>
    </source>
</evidence>
<dbReference type="InterPro" id="IPR020631">
    <property type="entry name" value="THF_DH/CycHdrlase_NAD-bd_dom"/>
</dbReference>
<evidence type="ECO:0000256" key="4">
    <source>
        <dbReference type="ARBA" id="ARBA00022801"/>
    </source>
</evidence>
<keyword evidence="6" id="KW-0560">Oxidoreductase</keyword>
<keyword evidence="5" id="KW-0521">NADP</keyword>
<comment type="caution">
    <text evidence="11">The sequence shown here is derived from an EMBL/GenBank/DDBJ whole genome shotgun (WGS) entry which is preliminary data.</text>
</comment>
<dbReference type="Pfam" id="PF02882">
    <property type="entry name" value="THF_DHG_CYH_C"/>
    <property type="match status" value="1"/>
</dbReference>
<keyword evidence="8" id="KW-0511">Multifunctional enzyme</keyword>
<evidence type="ECO:0000256" key="6">
    <source>
        <dbReference type="ARBA" id="ARBA00023002"/>
    </source>
</evidence>
<organism evidence="11 12">
    <name type="scientific">Candidatus Liptonbacteria bacterium CG11_big_fil_rev_8_21_14_0_20_35_14</name>
    <dbReference type="NCBI Taxonomy" id="1974634"/>
    <lineage>
        <taxon>Bacteria</taxon>
        <taxon>Candidatus Liptoniibacteriota</taxon>
    </lineage>
</organism>
<evidence type="ECO:0000313" key="12">
    <source>
        <dbReference type="Proteomes" id="UP000229893"/>
    </source>
</evidence>
<dbReference type="SUPFAM" id="SSF53223">
    <property type="entry name" value="Aminoacid dehydrogenase-like, N-terminal domain"/>
    <property type="match status" value="1"/>
</dbReference>
<evidence type="ECO:0008006" key="13">
    <source>
        <dbReference type="Google" id="ProtNLM"/>
    </source>
</evidence>
<dbReference type="PANTHER" id="PTHR48099">
    <property type="entry name" value="C-1-TETRAHYDROFOLATE SYNTHASE, CYTOPLASMIC-RELATED"/>
    <property type="match status" value="1"/>
</dbReference>
<keyword evidence="7" id="KW-0486">Methionine biosynthesis</keyword>
<sequence length="252" mass="27671">MKIDGNKIQAEILDNLKKQEKPKGILVAVLVGNNEASQSFLKIKKKVAEELGVDFRIYEFDENISTNKLREEVVRISKQKSVRGVIVQLPLPGTINRDRVLKAMPAEKDIDALNENSIYKAPAVLTGLTIIERQGLILNNLSCAVVGAGFLVGKPMTDYLIGKVKKITIFEEGSDLRELVNYDLVILGTGKAGLVDDSNIKDGALVIDFGYYEGKGDLSLENISEEINYTPTPGGTGPVLVAKLFENFYKTL</sequence>
<evidence type="ECO:0000256" key="2">
    <source>
        <dbReference type="ARBA" id="ARBA00022563"/>
    </source>
</evidence>
<keyword evidence="7" id="KW-0028">Amino-acid biosynthesis</keyword>
<dbReference type="InterPro" id="IPR036291">
    <property type="entry name" value="NAD(P)-bd_dom_sf"/>
</dbReference>
<dbReference type="PANTHER" id="PTHR48099:SF5">
    <property type="entry name" value="C-1-TETRAHYDROFOLATE SYNTHASE, CYTOPLASMIC"/>
    <property type="match status" value="1"/>
</dbReference>
<dbReference type="Gene3D" id="3.40.50.10860">
    <property type="entry name" value="Leucine Dehydrogenase, chain A, domain 1"/>
    <property type="match status" value="1"/>
</dbReference>
<dbReference type="EMBL" id="PCWO01000003">
    <property type="protein sequence ID" value="PIR05213.1"/>
    <property type="molecule type" value="Genomic_DNA"/>
</dbReference>
<comment type="pathway">
    <text evidence="1">One-carbon metabolism; tetrahydrofolate interconversion.</text>
</comment>
<dbReference type="InterPro" id="IPR046346">
    <property type="entry name" value="Aminoacid_DH-like_N_sf"/>
</dbReference>
<dbReference type="GO" id="GO:0009086">
    <property type="term" value="P:methionine biosynthetic process"/>
    <property type="evidence" value="ECO:0007669"/>
    <property type="project" value="UniProtKB-KW"/>
</dbReference>
<dbReference type="GO" id="GO:0004488">
    <property type="term" value="F:methylenetetrahydrofolate dehydrogenase (NADP+) activity"/>
    <property type="evidence" value="ECO:0007669"/>
    <property type="project" value="InterPro"/>
</dbReference>